<dbReference type="InterPro" id="IPR001764">
    <property type="entry name" value="Glyco_hydro_3_N"/>
</dbReference>
<dbReference type="Proteomes" id="UP000199062">
    <property type="component" value="Unassembled WGS sequence"/>
</dbReference>
<keyword evidence="6" id="KW-1185">Reference proteome</keyword>
<dbReference type="InterPro" id="IPR036881">
    <property type="entry name" value="Glyco_hydro_3_C_sf"/>
</dbReference>
<dbReference type="OrthoDB" id="30657at2157"/>
<dbReference type="InterPro" id="IPR050288">
    <property type="entry name" value="Cellulose_deg_GH3"/>
</dbReference>
<dbReference type="SUPFAM" id="SSF52279">
    <property type="entry name" value="Beta-D-glucan exohydrolase, C-terminal domain"/>
    <property type="match status" value="1"/>
</dbReference>
<dbReference type="GO" id="GO:0004553">
    <property type="term" value="F:hydrolase activity, hydrolyzing O-glycosyl compounds"/>
    <property type="evidence" value="ECO:0007669"/>
    <property type="project" value="InterPro"/>
</dbReference>
<dbReference type="STRING" id="767519.SAMN05216559_3504"/>
<dbReference type="EMBL" id="FOZK01000003">
    <property type="protein sequence ID" value="SFS08754.1"/>
    <property type="molecule type" value="Genomic_DNA"/>
</dbReference>
<comment type="similarity">
    <text evidence="1">Belongs to the glycosyl hydrolase 3 family.</text>
</comment>
<dbReference type="SMART" id="SM01217">
    <property type="entry name" value="Fn3_like"/>
    <property type="match status" value="1"/>
</dbReference>
<dbReference type="Pfam" id="PF01915">
    <property type="entry name" value="Glyco_hydro_3_C"/>
    <property type="match status" value="1"/>
</dbReference>
<dbReference type="InterPro" id="IPR013783">
    <property type="entry name" value="Ig-like_fold"/>
</dbReference>
<keyword evidence="2" id="KW-0378">Hydrolase</keyword>
<evidence type="ECO:0000256" key="1">
    <source>
        <dbReference type="ARBA" id="ARBA00005336"/>
    </source>
</evidence>
<dbReference type="InterPro" id="IPR019800">
    <property type="entry name" value="Glyco_hydro_3_AS"/>
</dbReference>
<organism evidence="5 6">
    <name type="scientific">Halomicrobium zhouii</name>
    <dbReference type="NCBI Taxonomy" id="767519"/>
    <lineage>
        <taxon>Archaea</taxon>
        <taxon>Methanobacteriati</taxon>
        <taxon>Methanobacteriota</taxon>
        <taxon>Stenosarchaea group</taxon>
        <taxon>Halobacteria</taxon>
        <taxon>Halobacteriales</taxon>
        <taxon>Haloarculaceae</taxon>
        <taxon>Halomicrobium</taxon>
    </lineage>
</organism>
<dbReference type="AlphaFoldDB" id="A0A1I6LZF0"/>
<dbReference type="Gene3D" id="3.40.50.1700">
    <property type="entry name" value="Glycoside hydrolase family 3 C-terminal domain"/>
    <property type="match status" value="1"/>
</dbReference>
<gene>
    <name evidence="5" type="ORF">SAMN05216559_3504</name>
</gene>
<dbReference type="InterPro" id="IPR036962">
    <property type="entry name" value="Glyco_hydro_3_N_sf"/>
</dbReference>
<dbReference type="PRINTS" id="PR00133">
    <property type="entry name" value="GLHYDRLASE3"/>
</dbReference>
<dbReference type="PROSITE" id="PS00775">
    <property type="entry name" value="GLYCOSYL_HYDROL_F3"/>
    <property type="match status" value="1"/>
</dbReference>
<feature type="domain" description="Fibronectin type III-like" evidence="4">
    <location>
        <begin position="627"/>
        <end position="697"/>
    </location>
</feature>
<name>A0A1I6LZF0_9EURY</name>
<evidence type="ECO:0000313" key="5">
    <source>
        <dbReference type="EMBL" id="SFS08754.1"/>
    </source>
</evidence>
<dbReference type="InterPro" id="IPR002772">
    <property type="entry name" value="Glyco_hydro_3_C"/>
</dbReference>
<evidence type="ECO:0000313" key="6">
    <source>
        <dbReference type="Proteomes" id="UP000199062"/>
    </source>
</evidence>
<sequence length="708" mass="75670">MDHSDRIVDLVESLTRAEKLALVHGAPDPDGTATGYLPGVDRLGVPELKLADGPLGVRTPGQAATAFPASIALAATFDDDLARRQGAAIGREANARGQDVLLGPGLNLIRVPHCGRNFEYFSEDPVLTGSFAGAVVEGLQSEDVVATPKHFVANNQETRRTRVSADVSERALRECYLPGFRAAVDAGAGAIMTAYNQINGTHASEHHRLLTEVLKGEWGFEGFVMSDWFGTETTVGAANAGLDLEMPGITSEEMMESFDMPDLELSDIDFGNADALPTPETAGTRMFAEPLDEAIDAGDVPEARLDDMVARILGQMERFGVLDDERNEGEIDTPEHREIAEEVATRGTVLLENDGVLPLDDDADVAVVGPAATVAMLGGGGSSEMTAFDETPTVDGIRERAGGTVTYAQGVPEIEIPSFFDDIFGDDEAATDADADTDSASVAIDDAVEAAESAEVAVVVVQDATTEAEDRDDLRLPGDQDALVEAVAAANDRTVVVVQSSGPVELPWRDDVAAVVESWYPGQADGDAVASVLYGDADAGGRLPVTFAPESEYPATEPHQYPGDDEVHYDEGVFVGYRHFDDTDAEPTYPFGHGLSYAEFAYRDVEMVDDETVRVTVENTSERDGREVVQAYVRPPHVADVERPLREFAGHTAVDIPAGESVTVDVTLDDLAFRRYDESDGWTVDPGAYGVEVGRSSRDVRAETGVSR</sequence>
<dbReference type="Pfam" id="PF14310">
    <property type="entry name" value="Fn3-like"/>
    <property type="match status" value="1"/>
</dbReference>
<evidence type="ECO:0000259" key="4">
    <source>
        <dbReference type="SMART" id="SM01217"/>
    </source>
</evidence>
<dbReference type="Gene3D" id="2.60.40.10">
    <property type="entry name" value="Immunoglobulins"/>
    <property type="match status" value="1"/>
</dbReference>
<protein>
    <submittedName>
        <fullName evidence="5">Beta-glucosidase</fullName>
    </submittedName>
</protein>
<evidence type="ECO:0000256" key="3">
    <source>
        <dbReference type="ARBA" id="ARBA00023277"/>
    </source>
</evidence>
<dbReference type="RefSeq" id="WP_089818075.1">
    <property type="nucleotide sequence ID" value="NZ_FOZK01000003.1"/>
</dbReference>
<evidence type="ECO:0000256" key="2">
    <source>
        <dbReference type="ARBA" id="ARBA00022801"/>
    </source>
</evidence>
<dbReference type="SUPFAM" id="SSF51445">
    <property type="entry name" value="(Trans)glycosidases"/>
    <property type="match status" value="1"/>
</dbReference>
<dbReference type="InterPro" id="IPR017853">
    <property type="entry name" value="GH"/>
</dbReference>
<reference evidence="5 6" key="1">
    <citation type="submission" date="2016-10" db="EMBL/GenBank/DDBJ databases">
        <authorList>
            <person name="de Groot N.N."/>
        </authorList>
    </citation>
    <scope>NUCLEOTIDE SEQUENCE [LARGE SCALE GENOMIC DNA]</scope>
    <source>
        <strain evidence="5 6">CGMCC 1.10457</strain>
    </source>
</reference>
<dbReference type="Gene3D" id="3.20.20.300">
    <property type="entry name" value="Glycoside hydrolase, family 3, N-terminal domain"/>
    <property type="match status" value="1"/>
</dbReference>
<accession>A0A1I6LZF0</accession>
<proteinExistence type="inferred from homology"/>
<dbReference type="PANTHER" id="PTHR42715:SF10">
    <property type="entry name" value="BETA-GLUCOSIDASE"/>
    <property type="match status" value="1"/>
</dbReference>
<dbReference type="GO" id="GO:0005975">
    <property type="term" value="P:carbohydrate metabolic process"/>
    <property type="evidence" value="ECO:0007669"/>
    <property type="project" value="InterPro"/>
</dbReference>
<dbReference type="PANTHER" id="PTHR42715">
    <property type="entry name" value="BETA-GLUCOSIDASE"/>
    <property type="match status" value="1"/>
</dbReference>
<dbReference type="Pfam" id="PF00933">
    <property type="entry name" value="Glyco_hydro_3"/>
    <property type="match status" value="1"/>
</dbReference>
<keyword evidence="3" id="KW-0119">Carbohydrate metabolism</keyword>
<dbReference type="InterPro" id="IPR026891">
    <property type="entry name" value="Fn3-like"/>
</dbReference>